<evidence type="ECO:0000256" key="15">
    <source>
        <dbReference type="SAM" id="SignalP"/>
    </source>
</evidence>
<proteinExistence type="inferred from homology"/>
<dbReference type="InterPro" id="IPR011050">
    <property type="entry name" value="Pectin_lyase_fold/virulence"/>
</dbReference>
<reference evidence="16" key="1">
    <citation type="journal article" date="2017" name="Gigascience">
        <title>The genome draft of coconut (Cocos nucifera).</title>
        <authorList>
            <person name="Xiao Y."/>
            <person name="Xu P."/>
            <person name="Fan H."/>
            <person name="Baudouin L."/>
            <person name="Xia W."/>
            <person name="Bocs S."/>
            <person name="Xu J."/>
            <person name="Li Q."/>
            <person name="Guo A."/>
            <person name="Zhou L."/>
            <person name="Li J."/>
            <person name="Wu Y."/>
            <person name="Ma Z."/>
            <person name="Armero A."/>
            <person name="Issali A.E."/>
            <person name="Liu N."/>
            <person name="Peng M."/>
            <person name="Yang Y."/>
        </authorList>
    </citation>
    <scope>NUCLEOTIDE SEQUENCE</scope>
    <source>
        <tissue evidence="16">Spear leaf of Hainan Tall coconut</tissue>
    </source>
</reference>
<organism evidence="16 17">
    <name type="scientific">Cocos nucifera</name>
    <name type="common">Coconut palm</name>
    <dbReference type="NCBI Taxonomy" id="13894"/>
    <lineage>
        <taxon>Eukaryota</taxon>
        <taxon>Viridiplantae</taxon>
        <taxon>Streptophyta</taxon>
        <taxon>Embryophyta</taxon>
        <taxon>Tracheophyta</taxon>
        <taxon>Spermatophyta</taxon>
        <taxon>Magnoliopsida</taxon>
        <taxon>Liliopsida</taxon>
        <taxon>Arecaceae</taxon>
        <taxon>Arecoideae</taxon>
        <taxon>Cocoseae</taxon>
        <taxon>Attaleinae</taxon>
        <taxon>Cocos</taxon>
    </lineage>
</organism>
<keyword evidence="17" id="KW-1185">Reference proteome</keyword>
<keyword evidence="7" id="KW-0961">Cell wall biogenesis/degradation</keyword>
<dbReference type="EC" id="3.2.1.67" evidence="8"/>
<dbReference type="FunFam" id="2.160.20.10:FF:000004">
    <property type="entry name" value="Pectin lyase-like superfamily protein"/>
    <property type="match status" value="1"/>
</dbReference>
<keyword evidence="15" id="KW-0732">Signal</keyword>
<dbReference type="SUPFAM" id="SSF51126">
    <property type="entry name" value="Pectin lyase-like"/>
    <property type="match status" value="1"/>
</dbReference>
<dbReference type="GO" id="GO:0004650">
    <property type="term" value="F:polygalacturonase activity"/>
    <property type="evidence" value="ECO:0007669"/>
    <property type="project" value="InterPro"/>
</dbReference>
<dbReference type="AlphaFoldDB" id="A0A8K0HY01"/>
<evidence type="ECO:0000256" key="1">
    <source>
        <dbReference type="ARBA" id="ARBA00004191"/>
    </source>
</evidence>
<comment type="subcellular location">
    <subcellularLocation>
        <location evidence="1">Secreted</location>
        <location evidence="1">Cell wall</location>
    </subcellularLocation>
</comment>
<keyword evidence="4" id="KW-0964">Secreted</keyword>
<evidence type="ECO:0000256" key="4">
    <source>
        <dbReference type="ARBA" id="ARBA00022525"/>
    </source>
</evidence>
<dbReference type="GO" id="GO:0005975">
    <property type="term" value="P:carbohydrate metabolic process"/>
    <property type="evidence" value="ECO:0007669"/>
    <property type="project" value="InterPro"/>
</dbReference>
<dbReference type="InterPro" id="IPR006626">
    <property type="entry name" value="PbH1"/>
</dbReference>
<sequence>MAQLIINSLLLVLILLFIQLFSSVNAVYDITDFGAKPDGETDSSKSLLSAWDAACGSPEAATVHVPDGFFLVGQITFSGPCKSSKITIQIDGTIVAPSNYANLAKAGEWMAFEKVEGVSVYGGTIDGRGKSLWACKAGGGNCPDGATSLAFHGSKDIMISGLSSINSEMFHIVIDGCQGVTVQGVKITAPGNSPNTDGIHVEGSTDVTITGAGIKTGDDCISIGPGTTNLWIEQVTCGPGHGISIGSLGKDYDEEGVENVTVKTTVFTGTQNGLRIKTWGKPSEGFVKGVVFEHATMQNVQNPIIIDQNYCPGQSGCPDQNSGVKISQVTYSDIQGSSASQVAMNFDCSASNPCNGIELQDIKLTYGDLQAKSSCNHADGTASGFVVPPSCL</sequence>
<dbReference type="PANTHER" id="PTHR31375">
    <property type="match status" value="1"/>
</dbReference>
<dbReference type="Pfam" id="PF00295">
    <property type="entry name" value="Glyco_hydro_28"/>
    <property type="match status" value="1"/>
</dbReference>
<evidence type="ECO:0000256" key="11">
    <source>
        <dbReference type="ARBA" id="ARBA00057651"/>
    </source>
</evidence>
<comment type="similarity">
    <text evidence="2 14">Belongs to the glycosyl hydrolase 28 family.</text>
</comment>
<dbReference type="Proteomes" id="UP000797356">
    <property type="component" value="Chromosome 1"/>
</dbReference>
<evidence type="ECO:0000256" key="14">
    <source>
        <dbReference type="RuleBase" id="RU361169"/>
    </source>
</evidence>
<evidence type="ECO:0000313" key="16">
    <source>
        <dbReference type="EMBL" id="KAG1328248.1"/>
    </source>
</evidence>
<reference evidence="16" key="2">
    <citation type="submission" date="2019-07" db="EMBL/GenBank/DDBJ databases">
        <authorList>
            <person name="Yang Y."/>
            <person name="Bocs S."/>
            <person name="Baudouin L."/>
        </authorList>
    </citation>
    <scope>NUCLEOTIDE SEQUENCE</scope>
    <source>
        <tissue evidence="16">Spear leaf of Hainan Tall coconut</tissue>
    </source>
</reference>
<keyword evidence="5 14" id="KW-0378">Hydrolase</keyword>
<dbReference type="GO" id="GO:0071555">
    <property type="term" value="P:cell wall organization"/>
    <property type="evidence" value="ECO:0007669"/>
    <property type="project" value="UniProtKB-KW"/>
</dbReference>
<accession>A0A8K0HY01</accession>
<dbReference type="InterPro" id="IPR012334">
    <property type="entry name" value="Pectin_lyas_fold"/>
</dbReference>
<dbReference type="Gene3D" id="2.160.20.10">
    <property type="entry name" value="Single-stranded right-handed beta-helix, Pectin lyase-like"/>
    <property type="match status" value="1"/>
</dbReference>
<evidence type="ECO:0000256" key="2">
    <source>
        <dbReference type="ARBA" id="ARBA00008834"/>
    </source>
</evidence>
<feature type="chain" id="PRO_5035432449" description="Exopolygalacturonase" evidence="15">
    <location>
        <begin position="27"/>
        <end position="392"/>
    </location>
</feature>
<evidence type="ECO:0000256" key="9">
    <source>
        <dbReference type="ARBA" id="ARBA00043142"/>
    </source>
</evidence>
<protein>
    <recommendedName>
        <fullName evidence="12">Exopolygalacturonase</fullName>
        <ecNumber evidence="8">3.2.1.67</ecNumber>
    </recommendedName>
    <alternativeName>
        <fullName evidence="9">Galacturan 1,4-alpha-galacturonidase</fullName>
    </alternativeName>
    <alternativeName>
        <fullName evidence="13">Pectinase</fullName>
    </alternativeName>
</protein>
<evidence type="ECO:0000256" key="12">
    <source>
        <dbReference type="ARBA" id="ARBA00068298"/>
    </source>
</evidence>
<name>A0A8K0HY01_COCNU</name>
<feature type="signal peptide" evidence="15">
    <location>
        <begin position="1"/>
        <end position="26"/>
    </location>
</feature>
<comment type="catalytic activity">
    <reaction evidence="10">
        <text>[(1-&gt;4)-alpha-D-galacturonosyl](n) + H2O = alpha-D-galacturonate + [(1-&gt;4)-alpha-D-galacturonosyl](n-1)</text>
        <dbReference type="Rhea" id="RHEA:14117"/>
        <dbReference type="Rhea" id="RHEA-COMP:14570"/>
        <dbReference type="Rhea" id="RHEA-COMP:14572"/>
        <dbReference type="ChEBI" id="CHEBI:15377"/>
        <dbReference type="ChEBI" id="CHEBI:58658"/>
        <dbReference type="ChEBI" id="CHEBI:140523"/>
        <dbReference type="EC" id="3.2.1.67"/>
    </reaction>
</comment>
<comment type="caution">
    <text evidence="16">The sequence shown here is derived from an EMBL/GenBank/DDBJ whole genome shotgun (WGS) entry which is preliminary data.</text>
</comment>
<evidence type="ECO:0000256" key="5">
    <source>
        <dbReference type="ARBA" id="ARBA00022801"/>
    </source>
</evidence>
<evidence type="ECO:0000256" key="7">
    <source>
        <dbReference type="ARBA" id="ARBA00023316"/>
    </source>
</evidence>
<gene>
    <name evidence="16" type="ORF">COCNU_01G021820</name>
</gene>
<dbReference type="OrthoDB" id="187139at2759"/>
<comment type="function">
    <text evidence="11">May function in depolymerizing pectin during pollen development, germination, and tube growth. Acts as an exo-polygalacturonase.</text>
</comment>
<evidence type="ECO:0000256" key="6">
    <source>
        <dbReference type="ARBA" id="ARBA00023295"/>
    </source>
</evidence>
<keyword evidence="3" id="KW-0134">Cell wall</keyword>
<evidence type="ECO:0000256" key="13">
    <source>
        <dbReference type="ARBA" id="ARBA00083621"/>
    </source>
</evidence>
<evidence type="ECO:0000256" key="8">
    <source>
        <dbReference type="ARBA" id="ARBA00038933"/>
    </source>
</evidence>
<keyword evidence="6 14" id="KW-0326">Glycosidase</keyword>
<dbReference type="GO" id="GO:0047911">
    <property type="term" value="F:galacturan 1,4-alpha-galacturonidase activity"/>
    <property type="evidence" value="ECO:0007669"/>
    <property type="project" value="UniProtKB-EC"/>
</dbReference>
<dbReference type="SMART" id="SM00710">
    <property type="entry name" value="PbH1"/>
    <property type="match status" value="5"/>
</dbReference>
<dbReference type="InterPro" id="IPR000743">
    <property type="entry name" value="Glyco_hydro_28"/>
</dbReference>
<dbReference type="EMBL" id="CM017872">
    <property type="protein sequence ID" value="KAG1328248.1"/>
    <property type="molecule type" value="Genomic_DNA"/>
</dbReference>
<evidence type="ECO:0000256" key="10">
    <source>
        <dbReference type="ARBA" id="ARBA00048766"/>
    </source>
</evidence>
<evidence type="ECO:0000256" key="3">
    <source>
        <dbReference type="ARBA" id="ARBA00022512"/>
    </source>
</evidence>
<evidence type="ECO:0000313" key="17">
    <source>
        <dbReference type="Proteomes" id="UP000797356"/>
    </source>
</evidence>